<reference evidence="3" key="1">
    <citation type="journal article" date="2018" name="Nat. Microbiol.">
        <title>Leveraging single-cell genomics to expand the fungal tree of life.</title>
        <authorList>
            <person name="Ahrendt S.R."/>
            <person name="Quandt C.A."/>
            <person name="Ciobanu D."/>
            <person name="Clum A."/>
            <person name="Salamov A."/>
            <person name="Andreopoulos B."/>
            <person name="Cheng J.F."/>
            <person name="Woyke T."/>
            <person name="Pelin A."/>
            <person name="Henrissat B."/>
            <person name="Reynolds N.K."/>
            <person name="Benny G.L."/>
            <person name="Smith M.E."/>
            <person name="James T.Y."/>
            <person name="Grigoriev I.V."/>
        </authorList>
    </citation>
    <scope>NUCLEOTIDE SEQUENCE [LARGE SCALE GENOMIC DNA]</scope>
</reference>
<evidence type="ECO:0000256" key="1">
    <source>
        <dbReference type="SAM" id="MobiDB-lite"/>
    </source>
</evidence>
<feature type="compositionally biased region" description="Basic and acidic residues" evidence="1">
    <location>
        <begin position="98"/>
        <end position="108"/>
    </location>
</feature>
<feature type="region of interest" description="Disordered" evidence="1">
    <location>
        <begin position="67"/>
        <end position="113"/>
    </location>
</feature>
<proteinExistence type="predicted"/>
<dbReference type="AlphaFoldDB" id="A0A4P9WRS0"/>
<dbReference type="EMBL" id="KZ993856">
    <property type="protein sequence ID" value="RKO94598.1"/>
    <property type="molecule type" value="Genomic_DNA"/>
</dbReference>
<protein>
    <submittedName>
        <fullName evidence="2">Uncharacterized protein</fullName>
    </submittedName>
</protein>
<organism evidence="2 3">
    <name type="scientific">Blyttiomyces helicus</name>
    <dbReference type="NCBI Taxonomy" id="388810"/>
    <lineage>
        <taxon>Eukaryota</taxon>
        <taxon>Fungi</taxon>
        <taxon>Fungi incertae sedis</taxon>
        <taxon>Chytridiomycota</taxon>
        <taxon>Chytridiomycota incertae sedis</taxon>
        <taxon>Chytridiomycetes</taxon>
        <taxon>Chytridiomycetes incertae sedis</taxon>
        <taxon>Blyttiomyces</taxon>
    </lineage>
</organism>
<evidence type="ECO:0000313" key="2">
    <source>
        <dbReference type="EMBL" id="RKO94598.1"/>
    </source>
</evidence>
<gene>
    <name evidence="2" type="ORF">BDK51DRAFT_33887</name>
</gene>
<accession>A0A4P9WRS0</accession>
<evidence type="ECO:0000313" key="3">
    <source>
        <dbReference type="Proteomes" id="UP000269721"/>
    </source>
</evidence>
<name>A0A4P9WRS0_9FUNG</name>
<dbReference type="Proteomes" id="UP000269721">
    <property type="component" value="Unassembled WGS sequence"/>
</dbReference>
<keyword evidence="3" id="KW-1185">Reference proteome</keyword>
<sequence>MVKVVMVTRKTYCGVVADRPREVEGLRGLLAQTQQVTWAEESGSSTADPDQKARVALTHTTALTCPTTSTSEEQEQRQRCNHASPGSHVGRGHNTLRHVGEPQEEERNRRQRCHSLHHKAPIHRYLNGGWRGPKLISAEGLHTCRVTHPTQP</sequence>